<dbReference type="AlphaFoldDB" id="A0A0R2K0E0"/>
<evidence type="ECO:0000313" key="1">
    <source>
        <dbReference type="EMBL" id="KRN83007.1"/>
    </source>
</evidence>
<dbReference type="Proteomes" id="UP000051749">
    <property type="component" value="Unassembled WGS sequence"/>
</dbReference>
<organism evidence="1 2">
    <name type="scientific">Pediococcus ethanolidurans</name>
    <dbReference type="NCBI Taxonomy" id="319653"/>
    <lineage>
        <taxon>Bacteria</taxon>
        <taxon>Bacillati</taxon>
        <taxon>Bacillota</taxon>
        <taxon>Bacilli</taxon>
        <taxon>Lactobacillales</taxon>
        <taxon>Lactobacillaceae</taxon>
        <taxon>Pediococcus</taxon>
    </lineage>
</organism>
<reference evidence="1 2" key="1">
    <citation type="journal article" date="2015" name="Genome Announc.">
        <title>Expanding the biotechnology potential of lactobacilli through comparative genomics of 213 strains and associated genera.</title>
        <authorList>
            <person name="Sun Z."/>
            <person name="Harris H.M."/>
            <person name="McCann A."/>
            <person name="Guo C."/>
            <person name="Argimon S."/>
            <person name="Zhang W."/>
            <person name="Yang X."/>
            <person name="Jeffery I.B."/>
            <person name="Cooney J.C."/>
            <person name="Kagawa T.F."/>
            <person name="Liu W."/>
            <person name="Song Y."/>
            <person name="Salvetti E."/>
            <person name="Wrobel A."/>
            <person name="Rasinkangas P."/>
            <person name="Parkhill J."/>
            <person name="Rea M.C."/>
            <person name="O'Sullivan O."/>
            <person name="Ritari J."/>
            <person name="Douillard F.P."/>
            <person name="Paul Ross R."/>
            <person name="Yang R."/>
            <person name="Briner A.E."/>
            <person name="Felis G.E."/>
            <person name="de Vos W.M."/>
            <person name="Barrangou R."/>
            <person name="Klaenhammer T.R."/>
            <person name="Caufield P.W."/>
            <person name="Cui Y."/>
            <person name="Zhang H."/>
            <person name="O'Toole P.W."/>
        </authorList>
    </citation>
    <scope>NUCLEOTIDE SEQUENCE [LARGE SCALE GENOMIC DNA]</scope>
    <source>
        <strain evidence="1 2">DSM 22301</strain>
    </source>
</reference>
<dbReference type="PATRIC" id="fig|319653.3.peg.1745"/>
<proteinExistence type="predicted"/>
<name>A0A0R2K0E0_9LACO</name>
<accession>A0A0R2K0E0</accession>
<comment type="caution">
    <text evidence="1">The sequence shown here is derived from an EMBL/GenBank/DDBJ whole genome shotgun (WGS) entry which is preliminary data.</text>
</comment>
<dbReference type="EMBL" id="JQBY01000005">
    <property type="protein sequence ID" value="KRN83007.1"/>
    <property type="molecule type" value="Genomic_DNA"/>
</dbReference>
<sequence>MYAGSHPAGIMLNFRLLFCRAVLKLSGEKQPRGCMRDRNPAGIVLNFRLLFCRAVLELSGKKQTIVMYAGSHPAGIMLNFRLLFCRAVLELSGKKTAKRKYAGSQSHGSCACGSLFDLSSGFKENLALSKNNLTILAILIEES</sequence>
<gene>
    <name evidence="1" type="ORF">IV87_GL001716</name>
</gene>
<evidence type="ECO:0000313" key="2">
    <source>
        <dbReference type="Proteomes" id="UP000051749"/>
    </source>
</evidence>
<protein>
    <submittedName>
        <fullName evidence="1">Uncharacterized protein</fullName>
    </submittedName>
</protein>